<accession>A0A6A6PMV5</accession>
<organism evidence="2 3">
    <name type="scientific">Neohortaea acidophila</name>
    <dbReference type="NCBI Taxonomy" id="245834"/>
    <lineage>
        <taxon>Eukaryota</taxon>
        <taxon>Fungi</taxon>
        <taxon>Dikarya</taxon>
        <taxon>Ascomycota</taxon>
        <taxon>Pezizomycotina</taxon>
        <taxon>Dothideomycetes</taxon>
        <taxon>Dothideomycetidae</taxon>
        <taxon>Mycosphaerellales</taxon>
        <taxon>Teratosphaeriaceae</taxon>
        <taxon>Neohortaea</taxon>
    </lineage>
</organism>
<feature type="transmembrane region" description="Helical" evidence="1">
    <location>
        <begin position="54"/>
        <end position="75"/>
    </location>
</feature>
<dbReference type="RefSeq" id="XP_033588008.1">
    <property type="nucleotide sequence ID" value="XM_033729987.1"/>
</dbReference>
<name>A0A6A6PMV5_9PEZI</name>
<dbReference type="Proteomes" id="UP000799767">
    <property type="component" value="Unassembled WGS sequence"/>
</dbReference>
<keyword evidence="1" id="KW-1133">Transmembrane helix</keyword>
<keyword evidence="1" id="KW-0812">Transmembrane</keyword>
<proteinExistence type="predicted"/>
<keyword evidence="3" id="KW-1185">Reference proteome</keyword>
<evidence type="ECO:0000313" key="3">
    <source>
        <dbReference type="Proteomes" id="UP000799767"/>
    </source>
</evidence>
<gene>
    <name evidence="2" type="ORF">BDY17DRAFT_188723</name>
</gene>
<sequence>MWLSNTPAVTIRKRACPIRKVPYRCIKPCEPSACPPHYHSRTSFANPYSLTMPLFHPTIAAICIYIGVASASLICPTNVNFKLEAAGKFLTPGSPCGQYGCYAFFSVDITTGFEYTIAEGTTSLMIAQVPAGSQTPAGLYVDAHDYVGDQVLAISFQHGPPVNMNCTIVPTVSLDGLSCNLECQGRFNDGATSDGQSIDPKDSNLWFLGGSKHDTKVTVQVVYT</sequence>
<reference evidence="2" key="1">
    <citation type="journal article" date="2020" name="Stud. Mycol.">
        <title>101 Dothideomycetes genomes: a test case for predicting lifestyles and emergence of pathogens.</title>
        <authorList>
            <person name="Haridas S."/>
            <person name="Albert R."/>
            <person name="Binder M."/>
            <person name="Bloem J."/>
            <person name="Labutti K."/>
            <person name="Salamov A."/>
            <person name="Andreopoulos B."/>
            <person name="Baker S."/>
            <person name="Barry K."/>
            <person name="Bills G."/>
            <person name="Bluhm B."/>
            <person name="Cannon C."/>
            <person name="Castanera R."/>
            <person name="Culley D."/>
            <person name="Daum C."/>
            <person name="Ezra D."/>
            <person name="Gonzalez J."/>
            <person name="Henrissat B."/>
            <person name="Kuo A."/>
            <person name="Liang C."/>
            <person name="Lipzen A."/>
            <person name="Lutzoni F."/>
            <person name="Magnuson J."/>
            <person name="Mondo S."/>
            <person name="Nolan M."/>
            <person name="Ohm R."/>
            <person name="Pangilinan J."/>
            <person name="Park H.-J."/>
            <person name="Ramirez L."/>
            <person name="Alfaro M."/>
            <person name="Sun H."/>
            <person name="Tritt A."/>
            <person name="Yoshinaga Y."/>
            <person name="Zwiers L.-H."/>
            <person name="Turgeon B."/>
            <person name="Goodwin S."/>
            <person name="Spatafora J."/>
            <person name="Crous P."/>
            <person name="Grigoriev I."/>
        </authorList>
    </citation>
    <scope>NUCLEOTIDE SEQUENCE</scope>
    <source>
        <strain evidence="2">CBS 113389</strain>
    </source>
</reference>
<dbReference type="AlphaFoldDB" id="A0A6A6PMV5"/>
<protein>
    <submittedName>
        <fullName evidence="2">Uncharacterized protein</fullName>
    </submittedName>
</protein>
<evidence type="ECO:0000256" key="1">
    <source>
        <dbReference type="SAM" id="Phobius"/>
    </source>
</evidence>
<evidence type="ECO:0000313" key="2">
    <source>
        <dbReference type="EMBL" id="KAF2481438.1"/>
    </source>
</evidence>
<dbReference type="GeneID" id="54470989"/>
<keyword evidence="1" id="KW-0472">Membrane</keyword>
<dbReference type="EMBL" id="MU001638">
    <property type="protein sequence ID" value="KAF2481438.1"/>
    <property type="molecule type" value="Genomic_DNA"/>
</dbReference>